<accession>A0ABT2YH21</accession>
<sequence length="198" mass="20880">MPSIAQASPLKKPGPAMVRERAPTDYSHPGNSQLRAALFVPSTSLPSIQAQRQVRKQLAVLVQQNSLRSPKGIPMKAAIIILSDPTNGGEDALGRMFNGLAAAYDFKQRNIEASIYFQGAGTRWPGVVGKADHPVHALFKAVEGSIAGVSCGCADVFGAREDAVKNGFDLITDNSVPGTSGLPSLGKLVAEGYTVFTF</sequence>
<evidence type="ECO:0000256" key="1">
    <source>
        <dbReference type="SAM" id="MobiDB-lite"/>
    </source>
</evidence>
<reference evidence="2 3" key="1">
    <citation type="submission" date="2021-11" db="EMBL/GenBank/DDBJ databases">
        <authorList>
            <person name="Liang Q."/>
            <person name="Mou H."/>
            <person name="Liu Z."/>
        </authorList>
    </citation>
    <scope>NUCLEOTIDE SEQUENCE [LARGE SCALE GENOMIC DNA]</scope>
    <source>
        <strain evidence="2 3">CHU3</strain>
    </source>
</reference>
<protein>
    <submittedName>
        <fullName evidence="2">DsrE family protein</fullName>
    </submittedName>
</protein>
<comment type="caution">
    <text evidence="2">The sequence shown here is derived from an EMBL/GenBank/DDBJ whole genome shotgun (WGS) entry which is preliminary data.</text>
</comment>
<evidence type="ECO:0000313" key="3">
    <source>
        <dbReference type="Proteomes" id="UP001209701"/>
    </source>
</evidence>
<organism evidence="2 3">
    <name type="scientific">Roseateles oligotrophus</name>
    <dbReference type="NCBI Taxonomy" id="1769250"/>
    <lineage>
        <taxon>Bacteria</taxon>
        <taxon>Pseudomonadati</taxon>
        <taxon>Pseudomonadota</taxon>
        <taxon>Betaproteobacteria</taxon>
        <taxon>Burkholderiales</taxon>
        <taxon>Sphaerotilaceae</taxon>
        <taxon>Roseateles</taxon>
    </lineage>
</organism>
<dbReference type="Proteomes" id="UP001209701">
    <property type="component" value="Unassembled WGS sequence"/>
</dbReference>
<keyword evidence="3" id="KW-1185">Reference proteome</keyword>
<evidence type="ECO:0000313" key="2">
    <source>
        <dbReference type="EMBL" id="MCV2369345.1"/>
    </source>
</evidence>
<feature type="region of interest" description="Disordered" evidence="1">
    <location>
        <begin position="1"/>
        <end position="27"/>
    </location>
</feature>
<name>A0ABT2YH21_9BURK</name>
<dbReference type="RefSeq" id="WP_263571930.1">
    <property type="nucleotide sequence ID" value="NZ_JAJIRN010000006.1"/>
</dbReference>
<gene>
    <name evidence="2" type="ORF">LNV07_14775</name>
</gene>
<proteinExistence type="predicted"/>
<dbReference type="EMBL" id="JAJIRN010000006">
    <property type="protein sequence ID" value="MCV2369345.1"/>
    <property type="molecule type" value="Genomic_DNA"/>
</dbReference>